<evidence type="ECO:0000313" key="11">
    <source>
        <dbReference type="Proteomes" id="UP000724686"/>
    </source>
</evidence>
<evidence type="ECO:0000256" key="3">
    <source>
        <dbReference type="ARBA" id="ARBA00022475"/>
    </source>
</evidence>
<evidence type="ECO:0000256" key="5">
    <source>
        <dbReference type="ARBA" id="ARBA00022989"/>
    </source>
</evidence>
<dbReference type="PANTHER" id="PTHR42703:SF1">
    <property type="entry name" value="NA(+)_H(+) ANTIPORTER SUBUNIT D1"/>
    <property type="match status" value="1"/>
</dbReference>
<feature type="transmembrane region" description="Helical" evidence="8">
    <location>
        <begin position="399"/>
        <end position="424"/>
    </location>
</feature>
<evidence type="ECO:0000256" key="1">
    <source>
        <dbReference type="ARBA" id="ARBA00004651"/>
    </source>
</evidence>
<dbReference type="PANTHER" id="PTHR42703">
    <property type="entry name" value="NADH DEHYDROGENASE"/>
    <property type="match status" value="1"/>
</dbReference>
<evidence type="ECO:0000256" key="4">
    <source>
        <dbReference type="ARBA" id="ARBA00022692"/>
    </source>
</evidence>
<feature type="transmembrane region" description="Helical" evidence="8">
    <location>
        <begin position="354"/>
        <end position="378"/>
    </location>
</feature>
<comment type="caution">
    <text evidence="10">The sequence shown here is derived from an EMBL/GenBank/DDBJ whole genome shotgun (WGS) entry which is preliminary data.</text>
</comment>
<feature type="transmembrane region" description="Helical" evidence="8">
    <location>
        <begin position="230"/>
        <end position="251"/>
    </location>
</feature>
<evidence type="ECO:0000313" key="10">
    <source>
        <dbReference type="EMBL" id="MBM9576717.1"/>
    </source>
</evidence>
<dbReference type="RefSeq" id="WP_205278862.1">
    <property type="nucleotide sequence ID" value="NZ_JAFFPU010000024.1"/>
</dbReference>
<organism evidence="10 11">
    <name type="scientific">Leptospira ainlahdjerensis</name>
    <dbReference type="NCBI Taxonomy" id="2810033"/>
    <lineage>
        <taxon>Bacteria</taxon>
        <taxon>Pseudomonadati</taxon>
        <taxon>Spirochaetota</taxon>
        <taxon>Spirochaetia</taxon>
        <taxon>Leptospirales</taxon>
        <taxon>Leptospiraceae</taxon>
        <taxon>Leptospira</taxon>
    </lineage>
</organism>
<feature type="transmembrane region" description="Helical" evidence="8">
    <location>
        <begin position="436"/>
        <end position="459"/>
    </location>
</feature>
<evidence type="ECO:0000256" key="2">
    <source>
        <dbReference type="ARBA" id="ARBA00005346"/>
    </source>
</evidence>
<feature type="transmembrane region" description="Helical" evidence="8">
    <location>
        <begin position="312"/>
        <end position="334"/>
    </location>
</feature>
<dbReference type="Pfam" id="PF00361">
    <property type="entry name" value="Proton_antipo_M"/>
    <property type="match status" value="1"/>
</dbReference>
<feature type="transmembrane region" description="Helical" evidence="8">
    <location>
        <begin position="62"/>
        <end position="81"/>
    </location>
</feature>
<evidence type="ECO:0000256" key="7">
    <source>
        <dbReference type="RuleBase" id="RU000320"/>
    </source>
</evidence>
<keyword evidence="11" id="KW-1185">Reference proteome</keyword>
<dbReference type="Proteomes" id="UP000724686">
    <property type="component" value="Unassembled WGS sequence"/>
</dbReference>
<comment type="similarity">
    <text evidence="2">Belongs to the CPA3 antiporters (TC 2.A.63) subunit D family.</text>
</comment>
<evidence type="ECO:0000259" key="9">
    <source>
        <dbReference type="Pfam" id="PF00361"/>
    </source>
</evidence>
<comment type="subcellular location">
    <subcellularLocation>
        <location evidence="1">Cell membrane</location>
        <topology evidence="1">Multi-pass membrane protein</topology>
    </subcellularLocation>
    <subcellularLocation>
        <location evidence="7">Membrane</location>
        <topology evidence="7">Multi-pass membrane protein</topology>
    </subcellularLocation>
</comment>
<keyword evidence="4 7" id="KW-0812">Transmembrane</keyword>
<proteinExistence type="inferred from homology"/>
<evidence type="ECO:0000256" key="6">
    <source>
        <dbReference type="ARBA" id="ARBA00023136"/>
    </source>
</evidence>
<keyword evidence="3" id="KW-1003">Cell membrane</keyword>
<reference evidence="10 11" key="1">
    <citation type="submission" date="2021-02" db="EMBL/GenBank/DDBJ databases">
        <title>Leptospira ainlahdjerensis sp. nov., Leptospira ainazelensis sp. nov., Leptospira abararensis sp. nov. and Leptospira chreensis sp. nov., four new species isolated from water sources in Algeria.</title>
        <authorList>
            <person name="Amara Korba A."/>
            <person name="Kainiu M."/>
            <person name="Vincent A.T."/>
            <person name="Mariet J.-F."/>
            <person name="Veyrier F.J."/>
            <person name="Goarant C."/>
            <person name="Picardeau M."/>
        </authorList>
    </citation>
    <scope>NUCLEOTIDE SEQUENCE [LARGE SCALE GENOMIC DNA]</scope>
    <source>
        <strain evidence="10 11">201903070</strain>
    </source>
</reference>
<dbReference type="InterPro" id="IPR001750">
    <property type="entry name" value="ND/Mrp_TM"/>
</dbReference>
<dbReference type="EMBL" id="JAFFPU010000024">
    <property type="protein sequence ID" value="MBM9576717.1"/>
    <property type="molecule type" value="Genomic_DNA"/>
</dbReference>
<dbReference type="InterPro" id="IPR050586">
    <property type="entry name" value="CPA3_Na-H_Antiporter_D"/>
</dbReference>
<accession>A0ABS2U8M6</accession>
<feature type="transmembrane region" description="Helical" evidence="8">
    <location>
        <begin position="539"/>
        <end position="559"/>
    </location>
</feature>
<evidence type="ECO:0000256" key="8">
    <source>
        <dbReference type="SAM" id="Phobius"/>
    </source>
</evidence>
<name>A0ABS2U8M6_9LEPT</name>
<feature type="transmembrane region" description="Helical" evidence="8">
    <location>
        <begin position="173"/>
        <end position="192"/>
    </location>
</feature>
<gene>
    <name evidence="10" type="ORF">JWG45_06060</name>
</gene>
<feature type="transmembrane region" description="Helical" evidence="8">
    <location>
        <begin position="34"/>
        <end position="55"/>
    </location>
</feature>
<feature type="transmembrane region" description="Helical" evidence="8">
    <location>
        <begin position="115"/>
        <end position="133"/>
    </location>
</feature>
<sequence>MVIVSYLLVLMSLITPFLIGKAFGKSLFDHEGAILVGLSLQAVVGLIISVFVVGYEGLKKKTVLLGYAIFFLSTGLCFFAGKTLWLILFWELSTVSGFLLYQGEKWTSSSAKSFIALLLASGIGIFCFTYWIYSPDDDLGKFFLVLGLLVKAEFFGFHFWLPEVHAGAPPHASAAYSGILVNLPLILFHQLAVPWIGSSVIIKVLIPLAGFGVLWAGLSSVFAKDVRKAIAYSTIENTNFLMLCLLLSALWKDSDVEGLKVLSRSFSFLFFISLIHHSISKTFQFLSVGYLLKLSGSSHIDHNTGIGKNSGLPTALLSLGTISFLALPGTTGFLTEATFVKLVAGVLDIPGQSAILILPLLILVSSGLALGAVGHLRIFLGMVVSRPRVNWPEHVPPRLVRYSLIVSGLLILGVSLGISAYTLYYSPTKVWLDENWYRGLASVNLIGFLMFLVIGIFGLRTKIERRKLWDCGGDYKGPDVAIPSEGVSNPLFASLGRYFTNEDGSSRLDEAILKGIVKLLDTFKTQVNEADEETISINLAFSSATVVLLLFLIIGLKLAEGDLWKLFLDTLTQ</sequence>
<protein>
    <submittedName>
        <fullName evidence="10">Formate hydrogenase</fullName>
    </submittedName>
</protein>
<keyword evidence="5 8" id="KW-1133">Transmembrane helix</keyword>
<feature type="transmembrane region" description="Helical" evidence="8">
    <location>
        <begin position="139"/>
        <end position="161"/>
    </location>
</feature>
<feature type="transmembrane region" description="Helical" evidence="8">
    <location>
        <begin position="87"/>
        <end position="103"/>
    </location>
</feature>
<keyword evidence="6 8" id="KW-0472">Membrane</keyword>
<feature type="transmembrane region" description="Helical" evidence="8">
    <location>
        <begin position="204"/>
        <end position="223"/>
    </location>
</feature>
<feature type="transmembrane region" description="Helical" evidence="8">
    <location>
        <begin position="266"/>
        <end position="292"/>
    </location>
</feature>
<feature type="domain" description="NADH:quinone oxidoreductase/Mrp antiporter transmembrane" evidence="9">
    <location>
        <begin position="131"/>
        <end position="341"/>
    </location>
</feature>